<accession>A0A653KCT6</accession>
<proteinExistence type="predicted"/>
<name>A0A653KCT6_9GAMM</name>
<organism evidence="1 2">
    <name type="scientific">Acinetobacter proteolyticus</name>
    <dbReference type="NCBI Taxonomy" id="1776741"/>
    <lineage>
        <taxon>Bacteria</taxon>
        <taxon>Pseudomonadati</taxon>
        <taxon>Pseudomonadota</taxon>
        <taxon>Gammaproteobacteria</taxon>
        <taxon>Moraxellales</taxon>
        <taxon>Moraxellaceae</taxon>
        <taxon>Acinetobacter</taxon>
    </lineage>
</organism>
<evidence type="ECO:0000313" key="1">
    <source>
        <dbReference type="EMBL" id="VXA58309.1"/>
    </source>
</evidence>
<protein>
    <submittedName>
        <fullName evidence="1">Uncharacterized protein</fullName>
    </submittedName>
</protein>
<dbReference type="AlphaFoldDB" id="A0A653KCT6"/>
<sequence length="45" mass="5439">MNADRILKIGMCVDEFFYQIKKDINFSRFFIVTMKMNEFNNPLIC</sequence>
<dbReference type="Proteomes" id="UP000430404">
    <property type="component" value="Unassembled WGS sequence"/>
</dbReference>
<gene>
    <name evidence="1" type="ORF">ACI8B_610021</name>
</gene>
<reference evidence="1 2" key="1">
    <citation type="submission" date="2019-10" db="EMBL/GenBank/DDBJ databases">
        <authorList>
            <person name="Karimi E."/>
        </authorList>
    </citation>
    <scope>NUCLEOTIDE SEQUENCE [LARGE SCALE GENOMIC DNA]</scope>
    <source>
        <strain evidence="1">Acinetobacter sp. 8BE</strain>
    </source>
</reference>
<evidence type="ECO:0000313" key="2">
    <source>
        <dbReference type="Proteomes" id="UP000430404"/>
    </source>
</evidence>
<dbReference type="EMBL" id="CABWKZ010000058">
    <property type="protein sequence ID" value="VXA58309.1"/>
    <property type="molecule type" value="Genomic_DNA"/>
</dbReference>